<keyword evidence="1" id="KW-0812">Transmembrane</keyword>
<evidence type="ECO:0000313" key="3">
    <source>
        <dbReference type="Proteomes" id="UP001183176"/>
    </source>
</evidence>
<keyword evidence="3" id="KW-1185">Reference proteome</keyword>
<accession>A0ABU2JAS6</accession>
<evidence type="ECO:0000313" key="2">
    <source>
        <dbReference type="EMBL" id="MDT0262091.1"/>
    </source>
</evidence>
<feature type="transmembrane region" description="Helical" evidence="1">
    <location>
        <begin position="114"/>
        <end position="139"/>
    </location>
</feature>
<feature type="transmembrane region" description="Helical" evidence="1">
    <location>
        <begin position="295"/>
        <end position="316"/>
    </location>
</feature>
<name>A0ABU2JAS6_9ACTN</name>
<dbReference type="EMBL" id="JAVREH010000013">
    <property type="protein sequence ID" value="MDT0262091.1"/>
    <property type="molecule type" value="Genomic_DNA"/>
</dbReference>
<keyword evidence="1" id="KW-0472">Membrane</keyword>
<dbReference type="RefSeq" id="WP_311423242.1">
    <property type="nucleotide sequence ID" value="NZ_JAVREH010000013.1"/>
</dbReference>
<feature type="transmembrane region" description="Helical" evidence="1">
    <location>
        <begin position="68"/>
        <end position="87"/>
    </location>
</feature>
<feature type="transmembrane region" description="Helical" evidence="1">
    <location>
        <begin position="227"/>
        <end position="247"/>
    </location>
</feature>
<protein>
    <submittedName>
        <fullName evidence="2">Uncharacterized protein</fullName>
    </submittedName>
</protein>
<feature type="transmembrane region" description="Helical" evidence="1">
    <location>
        <begin position="159"/>
        <end position="180"/>
    </location>
</feature>
<keyword evidence="1" id="KW-1133">Transmembrane helix</keyword>
<gene>
    <name evidence="2" type="ORF">RM423_11870</name>
</gene>
<feature type="transmembrane region" description="Helical" evidence="1">
    <location>
        <begin position="259"/>
        <end position="280"/>
    </location>
</feature>
<proteinExistence type="predicted"/>
<organism evidence="2 3">
    <name type="scientific">Jatrophihabitans lederbergiae</name>
    <dbReference type="NCBI Taxonomy" id="3075547"/>
    <lineage>
        <taxon>Bacteria</taxon>
        <taxon>Bacillati</taxon>
        <taxon>Actinomycetota</taxon>
        <taxon>Actinomycetes</taxon>
        <taxon>Jatrophihabitantales</taxon>
        <taxon>Jatrophihabitantaceae</taxon>
        <taxon>Jatrophihabitans</taxon>
    </lineage>
</organism>
<feature type="transmembrane region" description="Helical" evidence="1">
    <location>
        <begin position="34"/>
        <end position="56"/>
    </location>
</feature>
<feature type="transmembrane region" description="Helical" evidence="1">
    <location>
        <begin position="200"/>
        <end position="221"/>
    </location>
</feature>
<dbReference type="Proteomes" id="UP001183176">
    <property type="component" value="Unassembled WGS sequence"/>
</dbReference>
<comment type="caution">
    <text evidence="2">The sequence shown here is derived from an EMBL/GenBank/DDBJ whole genome shotgun (WGS) entry which is preliminary data.</text>
</comment>
<reference evidence="3" key="1">
    <citation type="submission" date="2023-07" db="EMBL/GenBank/DDBJ databases">
        <title>30 novel species of actinomycetes from the DSMZ collection.</title>
        <authorList>
            <person name="Nouioui I."/>
        </authorList>
    </citation>
    <scope>NUCLEOTIDE SEQUENCE [LARGE SCALE GENOMIC DNA]</scope>
    <source>
        <strain evidence="3">DSM 44399</strain>
    </source>
</reference>
<evidence type="ECO:0000256" key="1">
    <source>
        <dbReference type="SAM" id="Phobius"/>
    </source>
</evidence>
<sequence length="351" mass="37457">MSLTPASVAPPSPPVHARLWSAVAQLGGRRSVRLLLVAWGLIDLLLVAIGGHHLPFSASALADPPTRIAVLTANAMIVEVLAMLLLVHALTRRRARPDVAARVPARPVALHETLLMVVYGIAAMAGGAGLGHVLGWHAFGFHLEGMVLRTTQQVVPAEAFAWAAYNAVAYALVPFVVFRYRYSAQALGLRSTDRRADRRLIAVVLVVESAVQLASASSSILDLSVRQAVLGGSLTFALGMAGTVLPTMVFVQCILVPRYLALTGSVPATVALGGLTYALLHVTDGWTDFTSPTDVLLSVLYVLLFYTSPGMVKAFLTVRTGNAWVHVWAYHAIAPHTLLDSPMIVNVFGIR</sequence>